<evidence type="ECO:0000259" key="2">
    <source>
        <dbReference type="PROSITE" id="PS50234"/>
    </source>
</evidence>
<dbReference type="Pfam" id="PF00353">
    <property type="entry name" value="HemolysinCabind"/>
    <property type="match status" value="1"/>
</dbReference>
<feature type="compositionally biased region" description="Polar residues" evidence="1">
    <location>
        <begin position="255"/>
        <end position="265"/>
    </location>
</feature>
<feature type="compositionally biased region" description="Polar residues" evidence="1">
    <location>
        <begin position="906"/>
        <end position="926"/>
    </location>
</feature>
<dbReference type="InterPro" id="IPR047777">
    <property type="entry name" value="LapA-like_RM"/>
</dbReference>
<name>A0A4R3LDN1_9BURK</name>
<dbReference type="RefSeq" id="WP_132962145.1">
    <property type="nucleotide sequence ID" value="NZ_SMAH01000005.1"/>
</dbReference>
<dbReference type="PRINTS" id="PR00313">
    <property type="entry name" value="CABNDNGRPT"/>
</dbReference>
<dbReference type="PROSITE" id="PS00330">
    <property type="entry name" value="HEMOLYSIN_CALCIUM"/>
    <property type="match status" value="1"/>
</dbReference>
<feature type="region of interest" description="Disordered" evidence="1">
    <location>
        <begin position="902"/>
        <end position="926"/>
    </location>
</feature>
<evidence type="ECO:0000313" key="4">
    <source>
        <dbReference type="Proteomes" id="UP000295536"/>
    </source>
</evidence>
<dbReference type="Pfam" id="PF19116">
    <property type="entry name" value="DUF5801"/>
    <property type="match status" value="2"/>
</dbReference>
<dbReference type="GO" id="GO:0005509">
    <property type="term" value="F:calcium ion binding"/>
    <property type="evidence" value="ECO:0007669"/>
    <property type="project" value="InterPro"/>
</dbReference>
<feature type="region of interest" description="Disordered" evidence="1">
    <location>
        <begin position="1466"/>
        <end position="1486"/>
    </location>
</feature>
<dbReference type="InterPro" id="IPR002035">
    <property type="entry name" value="VWF_A"/>
</dbReference>
<feature type="region of interest" description="Disordered" evidence="1">
    <location>
        <begin position="2082"/>
        <end position="2107"/>
    </location>
</feature>
<dbReference type="CDD" id="cd00198">
    <property type="entry name" value="vWFA"/>
    <property type="match status" value="1"/>
</dbReference>
<dbReference type="InterPro" id="IPR011049">
    <property type="entry name" value="Serralysin-like_metalloprot_C"/>
</dbReference>
<feature type="compositionally biased region" description="Pro residues" evidence="1">
    <location>
        <begin position="160"/>
        <end position="232"/>
    </location>
</feature>
<accession>A0A4R3LDN1</accession>
<dbReference type="InterPro" id="IPR025193">
    <property type="entry name" value="DUF4114"/>
</dbReference>
<dbReference type="SUPFAM" id="SSF53300">
    <property type="entry name" value="vWA-like"/>
    <property type="match status" value="1"/>
</dbReference>
<feature type="region of interest" description="Disordered" evidence="1">
    <location>
        <begin position="453"/>
        <end position="474"/>
    </location>
</feature>
<proteinExistence type="predicted"/>
<comment type="caution">
    <text evidence="3">The sequence shown here is derived from an EMBL/GenBank/DDBJ whole genome shotgun (WGS) entry which is preliminary data.</text>
</comment>
<sequence length="2439" mass="251585">MAKATVVKLTGNAAVILPDGSVRALKVGDVIEKGQVIRTGAGAQLELLLDDGQIMAMGPAQAVRVDESIVATDATPTAADAAVQPQTIEQITQILQQGGDLTEQLDPAAAGAAGGGENDGASFVMLARIVEPVTPQSYAYQFDPQGPIDAPLLAAEAPEPTEPPATEPPATEPPATEPPATEPPATEPPATEPPATEPPATEPPATEPPATEPPATEPPATEPPATEPPVVPPTITGGTGTVRESSLDEGGEGTGNQNSGSPGTRSSEDYETVTGSFSYTPGNVPNTIWLVNDDGDEVQLIGAGPWTLEGEYGTITVTLGEGGVYSYTYTLTGNVTHPVPEVNGDDGDGPFDVLDGDDTYEDDTVLDPFVIEVRAPGGTVLASSGIDITITDDGPQILPVEMEGEGDEPVMAELPQLRTEDKALESGTDADSDAETDQAEVMGTVFRVVFGADGPKLVPDEGPSDEPPPSGEPGMTFAFGDLNGVPSGLFDTLTGEPLYLYTSDDGRTVWARLGNEGEPNVEGLPAFTLTVDGFGQLVLQQQRAILHDAPDGVNNEGPDELKVLNLGEVPFVLNITATDSDDDQATQTLDLNGKLAFGDDVPQLILGEDEQPVGLQQLDLEEESVEGIGGNNETDDGLGTQGDGTIKEGVIHWGADTFGGVVKATVDGRDYSPDGGVITVQFGVDGKALAPDSTDAVGAILTIHATGDDAGKYTLEVVGRLQHGTATHTDLAGLDEADRDAAMQAVEDWLDLSTITLVGQDKDGDRIQVDLTARVQDDVPEVVVNPPTQGLVPTFTVEYKGSEAGYNNSFGWYIKDASGNPVSGTVIWDNVKTGTSTSVALPSGVSPDQVGFFLIPNGDNKNTGLTSNTAVTFEQVGGQWVAKVGATALSGDGAPVYFSDQRLNPDGQSHVQATPSGTSAGQSSKGNFNWEDLKITTGSSDKDYDDVNLTIQWSGVPLLVKDAEADKGTSTDTDDDTGETQLSSRFQFNFGADGAAATGSEVFGLQVLDGSGSKTTTLKDSATGQTVTMEQQTDGSIIGYVMVGGDDSTPAVKTEVLKLAVDASTGVLTVDLYRAVMHPSNDPHEITNLGDGVVALMATAKDGDLDTASNRFDIGRAINFQDAGPVAADDTLTLLATEATKSVNLLVNDQYEGKAEGAPAEVVWNRAGGDRTYNTTDFFDTSGETALDANGIVGKLAIEKDGDATYTLDTVKAIALGEGVKQTDTFNYQMKDADGDTDVANLTVTVTGVNDRPEFVTGKDSTQEIWIDKDRDGVKDTGETSKYAEENVDSLSLAVQEDALPSGNREGSGQTDQDSKTFGVADPDIGDVPTVYFSTSGLPIVTSGGLAVTWSWSGSTPTTLVGKVGDTTIATVSISGNYVDGYSAKVDIDGPIDHAVPGAEQGFWNDNDSLNLSFTVIANDRPSSLATGLTDTMTLSVSVEDDAPVVKLLDGKDVAIDVKLEEESVPGLNGNKEAESPDLSHTTGTQTMTGTVNWGADGFGKVTGVVVGSTTVSVGASGATVYFDQDGKVTTDASKAAATMQIAQNGDYTVTVTGPMMHKEQGEDWLQLESLKLVAQDKDGDTVQVALNAQVQDDVAVANGAQNVLIANVSPTVNTILPVTNVIVTLDVSGSMGGAKLAAAQAALDALIDQYQSNGGVNVQFTTFSTNAQSTGWMSAADAKTFLAGLSANGYTNYEAAIHHTIRGDGPDAGTATDPRPAADQTVAYFITDGVPNREYSWTGAVDPQANPSVINASGDAVDANYVQAWKDFVGTTVNHLFVVAVETPVTDPDLTRLTTGVTTASGAEGMVKIIDVSDHNSMVNLLQETVIVTPPDPVTATASLGIEPGADGWGKDAAIEDVATKDDGNPTVRYVTAIAGNGDAAIVKSGGTNLVYVDDGSGGLKAVKEGTDEVVFTVALDRDSNGLPTGTYTVTMLGTVDAYTTTATQTATNVDTTTGDKVEYGTITKTVTDSVTFTGDSKGGGKGEVLNISQTDSSSGITFTIKATGSDGDNETGENADEVNWSTQGIGVGNNFIDNPSGRAPTESLKLEISASGLPAGASNVTITSLDLTLDHFGKGDKASWDVGGGKTNDGSVTAPTTQGDNANIDTPIKVTLGTSDTVTFTAGDGDGYRIDPDAGVKVNYTYDKSYKTTITTDATTTTTTTTTVTTAYDLTLVFNAWATDGDGDKVDTQFHVTIDANNDGRLDAISADTVTGVTTTKTDVTTTTTTVVTTTYVGDDGKTVELSKTTNTTSGGSSTTTTAAVAENGETLDDAVGALGTFTDQDVGVAGNDKGYTLVGGTGDDVLIGGDKNDTLLGGAGNDTLVGGAGSDTFDLGTGQDVVVINLSDTNTGDSDVVKSFGSDDAIRIQDVLPEDSAPLTVTEATAGSNVTLSVDSNGADAGGVQQQVVVENATTAAVQIAIDTSLTPDLATITKTGDPT</sequence>
<dbReference type="InterPro" id="IPR001343">
    <property type="entry name" value="Hemolysn_Ca-bd"/>
</dbReference>
<reference evidence="3 4" key="1">
    <citation type="submission" date="2019-03" db="EMBL/GenBank/DDBJ databases">
        <title>Genomic Encyclopedia of Type Strains, Phase IV (KMG-IV): sequencing the most valuable type-strain genomes for metagenomic binning, comparative biology and taxonomic classification.</title>
        <authorList>
            <person name="Goeker M."/>
        </authorList>
    </citation>
    <scope>NUCLEOTIDE SEQUENCE [LARGE SCALE GENOMIC DNA]</scope>
    <source>
        <strain evidence="3 4">DSM 12034</strain>
    </source>
</reference>
<dbReference type="Proteomes" id="UP000295536">
    <property type="component" value="Unassembled WGS sequence"/>
</dbReference>
<dbReference type="SUPFAM" id="SSF51120">
    <property type="entry name" value="beta-Roll"/>
    <property type="match status" value="1"/>
</dbReference>
<dbReference type="SMART" id="SM00327">
    <property type="entry name" value="VWA"/>
    <property type="match status" value="1"/>
</dbReference>
<dbReference type="InterPro" id="IPR036465">
    <property type="entry name" value="vWFA_dom_sf"/>
</dbReference>
<feature type="region of interest" description="Disordered" evidence="1">
    <location>
        <begin position="157"/>
        <end position="280"/>
    </location>
</feature>
<feature type="compositionally biased region" description="Polar residues" evidence="1">
    <location>
        <begin position="2090"/>
        <end position="2106"/>
    </location>
</feature>
<dbReference type="PROSITE" id="PS50234">
    <property type="entry name" value="VWFA"/>
    <property type="match status" value="1"/>
</dbReference>
<dbReference type="EMBL" id="SMAH01000005">
    <property type="protein sequence ID" value="TCS98261.1"/>
    <property type="molecule type" value="Genomic_DNA"/>
</dbReference>
<dbReference type="Pfam" id="PF13448">
    <property type="entry name" value="DUF4114"/>
    <property type="match status" value="1"/>
</dbReference>
<dbReference type="NCBIfam" id="NF033682">
    <property type="entry name" value="retention_LapA"/>
    <property type="match status" value="1"/>
</dbReference>
<dbReference type="Gene3D" id="3.40.50.410">
    <property type="entry name" value="von Willebrand factor, type A domain"/>
    <property type="match status" value="1"/>
</dbReference>
<organism evidence="3 4">
    <name type="scientific">Tepidimonas ignava</name>
    <dbReference type="NCBI Taxonomy" id="114249"/>
    <lineage>
        <taxon>Bacteria</taxon>
        <taxon>Pseudomonadati</taxon>
        <taxon>Pseudomonadota</taxon>
        <taxon>Betaproteobacteria</taxon>
        <taxon>Burkholderiales</taxon>
        <taxon>Tepidimonas</taxon>
    </lineage>
</organism>
<protein>
    <submittedName>
        <fullName evidence="3">von Willebrand factor type A domain-containing protein</fullName>
    </submittedName>
</protein>
<gene>
    <name evidence="3" type="ORF">EDC36_10517</name>
</gene>
<evidence type="ECO:0000256" key="1">
    <source>
        <dbReference type="SAM" id="MobiDB-lite"/>
    </source>
</evidence>
<feature type="domain" description="VWFA" evidence="2">
    <location>
        <begin position="1621"/>
        <end position="1827"/>
    </location>
</feature>
<feature type="region of interest" description="Disordered" evidence="1">
    <location>
        <begin position="1300"/>
        <end position="1321"/>
    </location>
</feature>
<dbReference type="InterPro" id="IPR043824">
    <property type="entry name" value="DUF5801"/>
</dbReference>
<evidence type="ECO:0000313" key="3">
    <source>
        <dbReference type="EMBL" id="TCS98261.1"/>
    </source>
</evidence>
<dbReference type="InterPro" id="IPR018511">
    <property type="entry name" value="Hemolysin-typ_Ca-bd_CS"/>
</dbReference>